<protein>
    <submittedName>
        <fullName evidence="6">DNA-binding transcriptional regulator, IclR family</fullName>
    </submittedName>
</protein>
<proteinExistence type="predicted"/>
<dbReference type="InterPro" id="IPR050707">
    <property type="entry name" value="HTH_MetabolicPath_Reg"/>
</dbReference>
<keyword evidence="7" id="KW-1185">Reference proteome</keyword>
<dbReference type="GO" id="GO:0045892">
    <property type="term" value="P:negative regulation of DNA-templated transcription"/>
    <property type="evidence" value="ECO:0007669"/>
    <property type="project" value="TreeGrafter"/>
</dbReference>
<keyword evidence="3" id="KW-0804">Transcription</keyword>
<dbReference type="SMART" id="SM00346">
    <property type="entry name" value="HTH_ICLR"/>
    <property type="match status" value="1"/>
</dbReference>
<sequence>MVKGAAMSMDPGKIGTIKVLDKAAAILQVLRERERVTPADLVETVGESRTTVVRICETLVRHGLLEREDSSRVSYRLGLTLLELGALTRQRLSIRDVAHPVLVELSAKTGDSTNLVVQRDDAAVCLIRVVGSYPVVSQALYEGGRLPYDRGGSSLALLAFGDAELQESVLARLEPDRRPALRDRLQEIREAGYCVSRGEFLPETGAVGAPVFGVHGDHAIAGVSVSGVVGRLADDRLPELTAAVMAAGESISRGLAYSGPYPRPA</sequence>
<dbReference type="Proteomes" id="UP000183413">
    <property type="component" value="Unassembled WGS sequence"/>
</dbReference>
<dbReference type="Gene3D" id="3.30.450.40">
    <property type="match status" value="1"/>
</dbReference>
<evidence type="ECO:0000313" key="6">
    <source>
        <dbReference type="EMBL" id="SFQ28384.1"/>
    </source>
</evidence>
<feature type="domain" description="IclR-ED" evidence="5">
    <location>
        <begin position="80"/>
        <end position="257"/>
    </location>
</feature>
<gene>
    <name evidence="6" type="ORF">SAMN04489713_12619</name>
</gene>
<dbReference type="GO" id="GO:0003700">
    <property type="term" value="F:DNA-binding transcription factor activity"/>
    <property type="evidence" value="ECO:0007669"/>
    <property type="project" value="TreeGrafter"/>
</dbReference>
<evidence type="ECO:0000256" key="3">
    <source>
        <dbReference type="ARBA" id="ARBA00023163"/>
    </source>
</evidence>
<evidence type="ECO:0000256" key="2">
    <source>
        <dbReference type="ARBA" id="ARBA00023125"/>
    </source>
</evidence>
<dbReference type="InterPro" id="IPR005471">
    <property type="entry name" value="Tscrpt_reg_IclR_N"/>
</dbReference>
<dbReference type="InterPro" id="IPR036390">
    <property type="entry name" value="WH_DNA-bd_sf"/>
</dbReference>
<dbReference type="InterPro" id="IPR014757">
    <property type="entry name" value="Tscrpt_reg_IclR_C"/>
</dbReference>
<dbReference type="Pfam" id="PF09339">
    <property type="entry name" value="HTH_IclR"/>
    <property type="match status" value="1"/>
</dbReference>
<feature type="domain" description="HTH iclR-type" evidence="4">
    <location>
        <begin position="17"/>
        <end position="79"/>
    </location>
</feature>
<keyword evidence="1" id="KW-0805">Transcription regulation</keyword>
<dbReference type="AlphaFoldDB" id="A0A1I5X900"/>
<dbReference type="SUPFAM" id="SSF55781">
    <property type="entry name" value="GAF domain-like"/>
    <property type="match status" value="1"/>
</dbReference>
<organism evidence="6 7">
    <name type="scientific">Actinomadura madurae</name>
    <dbReference type="NCBI Taxonomy" id="1993"/>
    <lineage>
        <taxon>Bacteria</taxon>
        <taxon>Bacillati</taxon>
        <taxon>Actinomycetota</taxon>
        <taxon>Actinomycetes</taxon>
        <taxon>Streptosporangiales</taxon>
        <taxon>Thermomonosporaceae</taxon>
        <taxon>Actinomadura</taxon>
    </lineage>
</organism>
<dbReference type="GO" id="GO:0003677">
    <property type="term" value="F:DNA binding"/>
    <property type="evidence" value="ECO:0007669"/>
    <property type="project" value="UniProtKB-KW"/>
</dbReference>
<dbReference type="Gene3D" id="1.10.10.10">
    <property type="entry name" value="Winged helix-like DNA-binding domain superfamily/Winged helix DNA-binding domain"/>
    <property type="match status" value="1"/>
</dbReference>
<dbReference type="SUPFAM" id="SSF46785">
    <property type="entry name" value="Winged helix' DNA-binding domain"/>
    <property type="match status" value="1"/>
</dbReference>
<dbReference type="STRING" id="1993.SAMN04489713_12619"/>
<keyword evidence="2 6" id="KW-0238">DNA-binding</keyword>
<evidence type="ECO:0000313" key="7">
    <source>
        <dbReference type="Proteomes" id="UP000183413"/>
    </source>
</evidence>
<evidence type="ECO:0000259" key="5">
    <source>
        <dbReference type="PROSITE" id="PS51078"/>
    </source>
</evidence>
<dbReference type="InterPro" id="IPR036388">
    <property type="entry name" value="WH-like_DNA-bd_sf"/>
</dbReference>
<dbReference type="InParanoid" id="A0A1I5X900"/>
<dbReference type="eggNOG" id="COG1414">
    <property type="taxonomic scope" value="Bacteria"/>
</dbReference>
<dbReference type="InterPro" id="IPR029016">
    <property type="entry name" value="GAF-like_dom_sf"/>
</dbReference>
<dbReference type="PROSITE" id="PS51078">
    <property type="entry name" value="ICLR_ED"/>
    <property type="match status" value="1"/>
</dbReference>
<dbReference type="Pfam" id="PF01614">
    <property type="entry name" value="IclR_C"/>
    <property type="match status" value="1"/>
</dbReference>
<dbReference type="PROSITE" id="PS51077">
    <property type="entry name" value="HTH_ICLR"/>
    <property type="match status" value="1"/>
</dbReference>
<evidence type="ECO:0000259" key="4">
    <source>
        <dbReference type="PROSITE" id="PS51077"/>
    </source>
</evidence>
<name>A0A1I5X900_9ACTN</name>
<evidence type="ECO:0000256" key="1">
    <source>
        <dbReference type="ARBA" id="ARBA00023015"/>
    </source>
</evidence>
<dbReference type="PANTHER" id="PTHR30136:SF39">
    <property type="entry name" value="TRANSCRIPTIONAL REGULATORY PROTEIN"/>
    <property type="match status" value="1"/>
</dbReference>
<reference evidence="6 7" key="1">
    <citation type="submission" date="2016-10" db="EMBL/GenBank/DDBJ databases">
        <authorList>
            <person name="de Groot N.N."/>
        </authorList>
    </citation>
    <scope>NUCLEOTIDE SEQUENCE [LARGE SCALE GENOMIC DNA]</scope>
    <source>
        <strain evidence="6 7">DSM 43067</strain>
    </source>
</reference>
<accession>A0A1I5X900</accession>
<dbReference type="PANTHER" id="PTHR30136">
    <property type="entry name" value="HELIX-TURN-HELIX TRANSCRIPTIONAL REGULATOR, ICLR FAMILY"/>
    <property type="match status" value="1"/>
</dbReference>
<dbReference type="EMBL" id="FOVH01000026">
    <property type="protein sequence ID" value="SFQ28384.1"/>
    <property type="molecule type" value="Genomic_DNA"/>
</dbReference>